<evidence type="ECO:0000313" key="3">
    <source>
        <dbReference type="EMBL" id="MFG6442401.1"/>
    </source>
</evidence>
<sequence length="559" mass="60960">MWDDDWARLGLEPTTDLGAIKKAYAARLKTTRPDDDAEAYQALRGAYERAQQWAKWQRDQAPPAEALTAGPVPAPALEPAPAPTPAEPQTPPAEARPAATQAANVMADEVARGEPAPVQPRQLIDTLELRWRREGAAALLQAWPAVRCELDLQPLNRQAEFSAAFAHWALQLPTLPDEFLKTLDAHFGWLNDFRTERQLGSALTQALQAHFGERLYPAPVPEAVRELGAPLQRFHALQQAGGWWRLHLLLLLLQPTLARAQHLLGADWLRRLGLDLHAQQGLTRLVKRGHWLRVSAASTLCLAAALALHRDPIIATAHLLGWLLGTGGVVLAALFVAMLVSAGPALTHGQRRLAMPLERWRQHPMQPVLGLAWLLFAAWLAWMADAPATQPSTLTPTLSQLPDWLYEPAAWGFGIAGMAMAWPLAPLHGWVVVGLAPLVGALFTLALAPWVAPGTAVPLALAWMLLGAAVHEERVRATGLAQWPLRPILNSLALSQRWTFMVALTPLAVCSAYVALADAPVRPGTLFLTWVFAILGTAWLQGKADDWALRQLPAVPLSA</sequence>
<feature type="transmembrane region" description="Helical" evidence="2">
    <location>
        <begin position="524"/>
        <end position="542"/>
    </location>
</feature>
<feature type="transmembrane region" description="Helical" evidence="2">
    <location>
        <begin position="404"/>
        <end position="422"/>
    </location>
</feature>
<dbReference type="RefSeq" id="WP_394399612.1">
    <property type="nucleotide sequence ID" value="NZ_JBIGHW010000010.1"/>
</dbReference>
<gene>
    <name evidence="3" type="ORF">ACG0Z3_17080</name>
</gene>
<feature type="transmembrane region" description="Helical" evidence="2">
    <location>
        <begin position="367"/>
        <end position="384"/>
    </location>
</feature>
<feature type="transmembrane region" description="Helical" evidence="2">
    <location>
        <begin position="498"/>
        <end position="517"/>
    </location>
</feature>
<feature type="transmembrane region" description="Helical" evidence="2">
    <location>
        <begin position="429"/>
        <end position="452"/>
    </location>
</feature>
<feature type="transmembrane region" description="Helical" evidence="2">
    <location>
        <begin position="291"/>
        <end position="308"/>
    </location>
</feature>
<keyword evidence="2" id="KW-0472">Membrane</keyword>
<reference evidence="3 4" key="1">
    <citation type="submission" date="2024-08" db="EMBL/GenBank/DDBJ databases">
        <authorList>
            <person name="Lu H."/>
        </authorList>
    </citation>
    <scope>NUCLEOTIDE SEQUENCE [LARGE SCALE GENOMIC DNA]</scope>
    <source>
        <strain evidence="3 4">LKC17W</strain>
    </source>
</reference>
<evidence type="ECO:0000256" key="2">
    <source>
        <dbReference type="SAM" id="Phobius"/>
    </source>
</evidence>
<organism evidence="3 4">
    <name type="scientific">Pelomonas margarita</name>
    <dbReference type="NCBI Taxonomy" id="3299031"/>
    <lineage>
        <taxon>Bacteria</taxon>
        <taxon>Pseudomonadati</taxon>
        <taxon>Pseudomonadota</taxon>
        <taxon>Betaproteobacteria</taxon>
        <taxon>Burkholderiales</taxon>
        <taxon>Sphaerotilaceae</taxon>
        <taxon>Roseateles</taxon>
    </lineage>
</organism>
<feature type="compositionally biased region" description="Pro residues" evidence="1">
    <location>
        <begin position="72"/>
        <end position="91"/>
    </location>
</feature>
<evidence type="ECO:0000313" key="4">
    <source>
        <dbReference type="Proteomes" id="UP001606301"/>
    </source>
</evidence>
<feature type="transmembrane region" description="Helical" evidence="2">
    <location>
        <begin position="320"/>
        <end position="346"/>
    </location>
</feature>
<evidence type="ECO:0000256" key="1">
    <source>
        <dbReference type="SAM" id="MobiDB-lite"/>
    </source>
</evidence>
<proteinExistence type="predicted"/>
<name>A0ABW7FM39_9BURK</name>
<dbReference type="EMBL" id="JBIGHW010000010">
    <property type="protein sequence ID" value="MFG6442401.1"/>
    <property type="molecule type" value="Genomic_DNA"/>
</dbReference>
<protein>
    <recommendedName>
        <fullName evidence="5">J domain-containing protein</fullName>
    </recommendedName>
</protein>
<keyword evidence="2" id="KW-1133">Transmembrane helix</keyword>
<dbReference type="Proteomes" id="UP001606301">
    <property type="component" value="Unassembled WGS sequence"/>
</dbReference>
<keyword evidence="4" id="KW-1185">Reference proteome</keyword>
<keyword evidence="2" id="KW-0812">Transmembrane</keyword>
<feature type="region of interest" description="Disordered" evidence="1">
    <location>
        <begin position="51"/>
        <end position="99"/>
    </location>
</feature>
<evidence type="ECO:0008006" key="5">
    <source>
        <dbReference type="Google" id="ProtNLM"/>
    </source>
</evidence>
<comment type="caution">
    <text evidence="3">The sequence shown here is derived from an EMBL/GenBank/DDBJ whole genome shotgun (WGS) entry which is preliminary data.</text>
</comment>
<accession>A0ABW7FM39</accession>